<dbReference type="Pfam" id="PF00239">
    <property type="entry name" value="Resolvase"/>
    <property type="match status" value="1"/>
</dbReference>
<accession>A0ABT9WZ33</accession>
<feature type="domain" description="Resolvase/invertase-type recombinase catalytic" evidence="6">
    <location>
        <begin position="62"/>
        <end position="204"/>
    </location>
</feature>
<evidence type="ECO:0000259" key="5">
    <source>
        <dbReference type="PROSITE" id="PS50937"/>
    </source>
</evidence>
<protein>
    <submittedName>
        <fullName evidence="7">Site-specific integrase-resolvase</fullName>
    </submittedName>
</protein>
<keyword evidence="1" id="KW-0229">DNA integration</keyword>
<dbReference type="InterPro" id="IPR006118">
    <property type="entry name" value="Recombinase_CS"/>
</dbReference>
<evidence type="ECO:0000256" key="3">
    <source>
        <dbReference type="ARBA" id="ARBA00023172"/>
    </source>
</evidence>
<evidence type="ECO:0000256" key="1">
    <source>
        <dbReference type="ARBA" id="ARBA00022908"/>
    </source>
</evidence>
<dbReference type="Gene3D" id="3.40.50.1390">
    <property type="entry name" value="Resolvase, N-terminal catalytic domain"/>
    <property type="match status" value="1"/>
</dbReference>
<dbReference type="PANTHER" id="PTHR36172:SF1">
    <property type="entry name" value="RESOLVASE-RELATED"/>
    <property type="match status" value="1"/>
</dbReference>
<reference evidence="7 8" key="1">
    <citation type="submission" date="2023-07" db="EMBL/GenBank/DDBJ databases">
        <title>Genomic Encyclopedia of Type Strains, Phase IV (KMG-IV): sequencing the most valuable type-strain genomes for metagenomic binning, comparative biology and taxonomic classification.</title>
        <authorList>
            <person name="Goeker M."/>
        </authorList>
    </citation>
    <scope>NUCLEOTIDE SEQUENCE [LARGE SCALE GENOMIC DNA]</scope>
    <source>
        <strain evidence="7 8">DSM 23837</strain>
    </source>
</reference>
<dbReference type="SUPFAM" id="SSF46955">
    <property type="entry name" value="Putative DNA-binding domain"/>
    <property type="match status" value="1"/>
</dbReference>
<dbReference type="InterPro" id="IPR009061">
    <property type="entry name" value="DNA-bd_dom_put_sf"/>
</dbReference>
<dbReference type="CDD" id="cd03769">
    <property type="entry name" value="SR_IS607_transposase_like"/>
    <property type="match status" value="1"/>
</dbReference>
<dbReference type="SUPFAM" id="SSF53041">
    <property type="entry name" value="Resolvase-like"/>
    <property type="match status" value="1"/>
</dbReference>
<keyword evidence="3" id="KW-0233">DNA recombination</keyword>
<dbReference type="PROSITE" id="PS00397">
    <property type="entry name" value="RECOMBINASES_1"/>
    <property type="match status" value="1"/>
</dbReference>
<dbReference type="Gene3D" id="1.10.287.2170">
    <property type="match status" value="1"/>
</dbReference>
<dbReference type="RefSeq" id="WP_307233482.1">
    <property type="nucleotide sequence ID" value="NZ_JAUSTT010000051.1"/>
</dbReference>
<dbReference type="InterPro" id="IPR048046">
    <property type="entry name" value="Transpos_IS607"/>
</dbReference>
<dbReference type="PANTHER" id="PTHR36172">
    <property type="match status" value="1"/>
</dbReference>
<evidence type="ECO:0000313" key="8">
    <source>
        <dbReference type="Proteomes" id="UP001223586"/>
    </source>
</evidence>
<proteinExistence type="predicted"/>
<comment type="caution">
    <text evidence="7">The sequence shown here is derived from an EMBL/GenBank/DDBJ whole genome shotgun (WGS) entry which is preliminary data.</text>
</comment>
<feature type="active site" description="O-(5'-phospho-DNA)-serine intermediate" evidence="4">
    <location>
        <position position="70"/>
    </location>
</feature>
<evidence type="ECO:0000313" key="7">
    <source>
        <dbReference type="EMBL" id="MDQ0178552.1"/>
    </source>
</evidence>
<dbReference type="InterPro" id="IPR036162">
    <property type="entry name" value="Resolvase-like_N_sf"/>
</dbReference>
<feature type="domain" description="HTH merR-type" evidence="5">
    <location>
        <begin position="3"/>
        <end position="54"/>
    </location>
</feature>
<name>A0ABT9WZ33_9BACI</name>
<evidence type="ECO:0000256" key="2">
    <source>
        <dbReference type="ARBA" id="ARBA00023125"/>
    </source>
</evidence>
<dbReference type="Gene3D" id="1.10.1660.10">
    <property type="match status" value="1"/>
</dbReference>
<dbReference type="EMBL" id="JAUSTT010000051">
    <property type="protein sequence ID" value="MDQ0178552.1"/>
    <property type="molecule type" value="Genomic_DNA"/>
</dbReference>
<dbReference type="InterPro" id="IPR051491">
    <property type="entry name" value="Recombinase/Transposase-rel"/>
</dbReference>
<sequence>MRYYLIGEFAELIGKTTQTLRNWDKQGVFKPHHVTDSGYRYYSQEQLQHFLGIKGESQLNRMVIGYCRVSSQEQKDDLERQIDNVKTYMLAKGYQFEIITDIGSGINYNKKGLNKLIDKVTNSEVEKIVILYKDRLIRFGYELIENLCNKYGTTIEIIDNTEKTEEQELVEDLIQIVTVFSCRLQGKRANYKCQLNYVHNRSLNDAQNHSESLAK</sequence>
<keyword evidence="8" id="KW-1185">Reference proteome</keyword>
<keyword evidence="2" id="KW-0238">DNA-binding</keyword>
<dbReference type="SMART" id="SM00857">
    <property type="entry name" value="Resolvase"/>
    <property type="match status" value="1"/>
</dbReference>
<dbReference type="InterPro" id="IPR000551">
    <property type="entry name" value="MerR-type_HTH_dom"/>
</dbReference>
<dbReference type="SMART" id="SM00422">
    <property type="entry name" value="HTH_MERR"/>
    <property type="match status" value="1"/>
</dbReference>
<dbReference type="InterPro" id="IPR041718">
    <property type="entry name" value="IS607_transposase-like"/>
</dbReference>
<dbReference type="Proteomes" id="UP001223586">
    <property type="component" value="Unassembled WGS sequence"/>
</dbReference>
<dbReference type="PROSITE" id="PS51736">
    <property type="entry name" value="RECOMBINASES_3"/>
    <property type="match status" value="1"/>
</dbReference>
<dbReference type="InterPro" id="IPR006119">
    <property type="entry name" value="Resolv_N"/>
</dbReference>
<organism evidence="7 8">
    <name type="scientific">Bacillus chungangensis</name>
    <dbReference type="NCBI Taxonomy" id="587633"/>
    <lineage>
        <taxon>Bacteria</taxon>
        <taxon>Bacillati</taxon>
        <taxon>Bacillota</taxon>
        <taxon>Bacilli</taxon>
        <taxon>Bacillales</taxon>
        <taxon>Bacillaceae</taxon>
        <taxon>Bacillus</taxon>
    </lineage>
</organism>
<dbReference type="Pfam" id="PF13411">
    <property type="entry name" value="MerR_1"/>
    <property type="match status" value="1"/>
</dbReference>
<gene>
    <name evidence="7" type="ORF">J2S08_004460</name>
</gene>
<dbReference type="PROSITE" id="PS50937">
    <property type="entry name" value="HTH_MERR_2"/>
    <property type="match status" value="1"/>
</dbReference>
<dbReference type="NCBIfam" id="NF033518">
    <property type="entry name" value="transpos_IS607"/>
    <property type="match status" value="1"/>
</dbReference>
<evidence type="ECO:0000259" key="6">
    <source>
        <dbReference type="PROSITE" id="PS51736"/>
    </source>
</evidence>
<evidence type="ECO:0000256" key="4">
    <source>
        <dbReference type="PROSITE-ProRule" id="PRU10137"/>
    </source>
</evidence>